<dbReference type="Proteomes" id="UP000319486">
    <property type="component" value="Unassembled WGS sequence"/>
</dbReference>
<dbReference type="EMBL" id="RCZO01000001">
    <property type="protein sequence ID" value="TPG11495.1"/>
    <property type="molecule type" value="Genomic_DNA"/>
</dbReference>
<dbReference type="Pfam" id="PF13557">
    <property type="entry name" value="Phenol_MetA_deg"/>
    <property type="match status" value="1"/>
</dbReference>
<feature type="signal peptide" evidence="1">
    <location>
        <begin position="1"/>
        <end position="23"/>
    </location>
</feature>
<feature type="chain" id="PRO_5021239361" evidence="1">
    <location>
        <begin position="24"/>
        <end position="288"/>
    </location>
</feature>
<reference evidence="2 3" key="1">
    <citation type="journal article" date="2019" name="Environ. Microbiol.">
        <title>Species interactions and distinct microbial communities in high Arctic permafrost affected cryosols are associated with the CH4 and CO2 gas fluxes.</title>
        <authorList>
            <person name="Altshuler I."/>
            <person name="Hamel J."/>
            <person name="Turney S."/>
            <person name="Magnuson E."/>
            <person name="Levesque R."/>
            <person name="Greer C."/>
            <person name="Whyte L.G."/>
        </authorList>
    </citation>
    <scope>NUCLEOTIDE SEQUENCE [LARGE SCALE GENOMIC DNA]</scope>
    <source>
        <strain evidence="2 3">S13Y</strain>
    </source>
</reference>
<evidence type="ECO:0000313" key="3">
    <source>
        <dbReference type="Proteomes" id="UP000319486"/>
    </source>
</evidence>
<gene>
    <name evidence="2" type="ORF">EAH88_02980</name>
</gene>
<keyword evidence="3" id="KW-1185">Reference proteome</keyword>
<proteinExistence type="predicted"/>
<keyword evidence="1" id="KW-0732">Signal</keyword>
<dbReference type="InterPro" id="IPR025737">
    <property type="entry name" value="FApF"/>
</dbReference>
<dbReference type="RefSeq" id="WP_140648780.1">
    <property type="nucleotide sequence ID" value="NZ_RCZO01000001.1"/>
</dbReference>
<evidence type="ECO:0000256" key="1">
    <source>
        <dbReference type="SAM" id="SignalP"/>
    </source>
</evidence>
<dbReference type="AlphaFoldDB" id="A0A502CCX0"/>
<name>A0A502CCX0_9GAMM</name>
<comment type="caution">
    <text evidence="2">The sequence shown here is derived from an EMBL/GenBank/DDBJ whole genome shotgun (WGS) entry which is preliminary data.</text>
</comment>
<sequence length="288" mass="29987">MRNPQHWMIVGGLLLIGAPAAHAATTPGSDQFSLSAGADYSSGKYGTDTTTDIWSVPVTAAYQSDRWTFKLTVPYINISGPGNVIPGVGKVNNNNPLCRGVGHAVGGAIHACGGSSTGGTASTTTSGSASGLGDITASAGYELFGSADRTFGLDLTGKVKFGTADENKGLGTGKNDYGLSLDTYKVSGAWTAFGGVGWMKYGSSQYIQLKNGFNANIGADYKLSTSDSIGAYYYYRERITDGGAPQSELTGYWNHKLSDNLRMQAYVLGSFANGSPDYGAGASLKYSF</sequence>
<accession>A0A502CCX0</accession>
<evidence type="ECO:0000313" key="2">
    <source>
        <dbReference type="EMBL" id="TPG11495.1"/>
    </source>
</evidence>
<organism evidence="2 3">
    <name type="scientific">Rhodanobacter glycinis</name>
    <dbReference type="NCBI Taxonomy" id="582702"/>
    <lineage>
        <taxon>Bacteria</taxon>
        <taxon>Pseudomonadati</taxon>
        <taxon>Pseudomonadota</taxon>
        <taxon>Gammaproteobacteria</taxon>
        <taxon>Lysobacterales</taxon>
        <taxon>Rhodanobacteraceae</taxon>
        <taxon>Rhodanobacter</taxon>
    </lineage>
</organism>
<protein>
    <submittedName>
        <fullName evidence="2">Transporter</fullName>
    </submittedName>
</protein>